<dbReference type="Pfam" id="PF18052">
    <property type="entry name" value="Rx_N"/>
    <property type="match status" value="1"/>
</dbReference>
<dbReference type="InterPro" id="IPR041118">
    <property type="entry name" value="Rx_N"/>
</dbReference>
<protein>
    <recommendedName>
        <fullName evidence="4">Disease resistance N-terminal domain-containing protein</fullName>
    </recommendedName>
</protein>
<feature type="domain" description="Disease resistance N-terminal" evidence="4">
    <location>
        <begin position="41"/>
        <end position="100"/>
    </location>
</feature>
<keyword evidence="1" id="KW-0677">Repeat</keyword>
<evidence type="ECO:0000259" key="4">
    <source>
        <dbReference type="Pfam" id="PF18052"/>
    </source>
</evidence>
<dbReference type="Proteomes" id="UP001457282">
    <property type="component" value="Unassembled WGS sequence"/>
</dbReference>
<dbReference type="EMBL" id="JBEDUW010000003">
    <property type="protein sequence ID" value="KAK9938864.1"/>
    <property type="molecule type" value="Genomic_DNA"/>
</dbReference>
<gene>
    <name evidence="5" type="ORF">M0R45_015579</name>
</gene>
<name>A0AAW1XSF1_RUBAR</name>
<keyword evidence="2" id="KW-0547">Nucleotide-binding</keyword>
<reference evidence="5 6" key="1">
    <citation type="journal article" date="2023" name="G3 (Bethesda)">
        <title>A chromosome-length genome assembly and annotation of blackberry (Rubus argutus, cv. 'Hillquist').</title>
        <authorList>
            <person name="Bruna T."/>
            <person name="Aryal R."/>
            <person name="Dudchenko O."/>
            <person name="Sargent D.J."/>
            <person name="Mead D."/>
            <person name="Buti M."/>
            <person name="Cavallini A."/>
            <person name="Hytonen T."/>
            <person name="Andres J."/>
            <person name="Pham M."/>
            <person name="Weisz D."/>
            <person name="Mascagni F."/>
            <person name="Usai G."/>
            <person name="Natali L."/>
            <person name="Bassil N."/>
            <person name="Fernandez G.E."/>
            <person name="Lomsadze A."/>
            <person name="Armour M."/>
            <person name="Olukolu B."/>
            <person name="Poorten T."/>
            <person name="Britton C."/>
            <person name="Davik J."/>
            <person name="Ashrafi H."/>
            <person name="Aiden E.L."/>
            <person name="Borodovsky M."/>
            <person name="Worthington M."/>
        </authorList>
    </citation>
    <scope>NUCLEOTIDE SEQUENCE [LARGE SCALE GENOMIC DNA]</scope>
    <source>
        <strain evidence="5">PI 553951</strain>
    </source>
</reference>
<keyword evidence="6" id="KW-1185">Reference proteome</keyword>
<evidence type="ECO:0000256" key="2">
    <source>
        <dbReference type="ARBA" id="ARBA00022741"/>
    </source>
</evidence>
<dbReference type="GO" id="GO:0000166">
    <property type="term" value="F:nucleotide binding"/>
    <property type="evidence" value="ECO:0007669"/>
    <property type="project" value="UniProtKB-KW"/>
</dbReference>
<dbReference type="Gene3D" id="1.20.5.4130">
    <property type="match status" value="1"/>
</dbReference>
<comment type="caution">
    <text evidence="5">The sequence shown here is derived from an EMBL/GenBank/DDBJ whole genome shotgun (WGS) entry which is preliminary data.</text>
</comment>
<accession>A0AAW1XSF1</accession>
<evidence type="ECO:0000313" key="6">
    <source>
        <dbReference type="Proteomes" id="UP001457282"/>
    </source>
</evidence>
<evidence type="ECO:0000256" key="3">
    <source>
        <dbReference type="ARBA" id="ARBA00022821"/>
    </source>
</evidence>
<sequence>MALEVVGGAFLEEVFDKMYSREVKDFIQGKKFTEVLLKNVLKITLLSVNAVLDDAEEKQISNSDVKQWLGELKEAIYDAEDLLNEIKIEALSCKVEAEFGSRKRKFQESLIEVARALTDASDLIEFLIHQGAPKVVSCAYHRLCYYLPKHIHRAAVTCGRPEANPGQPDSSVLFGMI</sequence>
<dbReference type="GO" id="GO:0006952">
    <property type="term" value="P:defense response"/>
    <property type="evidence" value="ECO:0007669"/>
    <property type="project" value="UniProtKB-KW"/>
</dbReference>
<proteinExistence type="predicted"/>
<evidence type="ECO:0000256" key="1">
    <source>
        <dbReference type="ARBA" id="ARBA00022737"/>
    </source>
</evidence>
<evidence type="ECO:0000313" key="5">
    <source>
        <dbReference type="EMBL" id="KAK9938864.1"/>
    </source>
</evidence>
<dbReference type="AlphaFoldDB" id="A0AAW1XSF1"/>
<keyword evidence="3" id="KW-0611">Plant defense</keyword>
<organism evidence="5 6">
    <name type="scientific">Rubus argutus</name>
    <name type="common">Southern blackberry</name>
    <dbReference type="NCBI Taxonomy" id="59490"/>
    <lineage>
        <taxon>Eukaryota</taxon>
        <taxon>Viridiplantae</taxon>
        <taxon>Streptophyta</taxon>
        <taxon>Embryophyta</taxon>
        <taxon>Tracheophyta</taxon>
        <taxon>Spermatophyta</taxon>
        <taxon>Magnoliopsida</taxon>
        <taxon>eudicotyledons</taxon>
        <taxon>Gunneridae</taxon>
        <taxon>Pentapetalae</taxon>
        <taxon>rosids</taxon>
        <taxon>fabids</taxon>
        <taxon>Rosales</taxon>
        <taxon>Rosaceae</taxon>
        <taxon>Rosoideae</taxon>
        <taxon>Rosoideae incertae sedis</taxon>
        <taxon>Rubus</taxon>
    </lineage>
</organism>